<gene>
    <name evidence="1" type="ORF">MW7_002950</name>
</gene>
<reference evidence="1" key="1">
    <citation type="submission" date="2019-05" db="EMBL/GenBank/DDBJ databases">
        <title>Revised genome assembly of Burkholderiaceae (previously Ralstonia) sp. PBA.</title>
        <authorList>
            <person name="Gan H.M."/>
        </authorList>
    </citation>
    <scope>NUCLEOTIDE SEQUENCE</scope>
    <source>
        <strain evidence="1">PBA</strain>
    </source>
</reference>
<proteinExistence type="predicted"/>
<evidence type="ECO:0000313" key="2">
    <source>
        <dbReference type="Proteomes" id="UP000004277"/>
    </source>
</evidence>
<comment type="caution">
    <text evidence="1">The sequence shown here is derived from an EMBL/GenBank/DDBJ whole genome shotgun (WGS) entry which is preliminary data.</text>
</comment>
<sequence>MASQKENILPSQANVKLKMRPMCRGETMGWLGTVLVGMVVGLAGRATHPARPGIGWGISALLGGIAALLAKYGGQAAGLYVEGDMAGWIAAIVAPTLIVLVYGMFAGRRR</sequence>
<dbReference type="EMBL" id="AKCV02000011">
    <property type="protein sequence ID" value="TMS59152.1"/>
    <property type="molecule type" value="Genomic_DNA"/>
</dbReference>
<dbReference type="Proteomes" id="UP000004277">
    <property type="component" value="Unassembled WGS sequence"/>
</dbReference>
<keyword evidence="2" id="KW-1185">Reference proteome</keyword>
<name>A0ACD3SSK5_9BURK</name>
<protein>
    <submittedName>
        <fullName evidence="1">GlsB/YeaQ/YmgE family stress response membrane protein</fullName>
    </submittedName>
</protein>
<accession>A0ACD3SSK5</accession>
<organism evidence="1 2">
    <name type="scientific">Imbroritus primus</name>
    <dbReference type="NCBI Taxonomy" id="3058603"/>
    <lineage>
        <taxon>Bacteria</taxon>
        <taxon>Pseudomonadati</taxon>
        <taxon>Pseudomonadota</taxon>
        <taxon>Betaproteobacteria</taxon>
        <taxon>Burkholderiales</taxon>
        <taxon>Burkholderiaceae</taxon>
        <taxon>Imbroritus</taxon>
    </lineage>
</organism>
<evidence type="ECO:0000313" key="1">
    <source>
        <dbReference type="EMBL" id="TMS59152.1"/>
    </source>
</evidence>